<organism evidence="3 4">
    <name type="scientific">Cylicocyclus nassatus</name>
    <name type="common">Nematode worm</name>
    <dbReference type="NCBI Taxonomy" id="53992"/>
    <lineage>
        <taxon>Eukaryota</taxon>
        <taxon>Metazoa</taxon>
        <taxon>Ecdysozoa</taxon>
        <taxon>Nematoda</taxon>
        <taxon>Chromadorea</taxon>
        <taxon>Rhabditida</taxon>
        <taxon>Rhabditina</taxon>
        <taxon>Rhabditomorpha</taxon>
        <taxon>Strongyloidea</taxon>
        <taxon>Strongylidae</taxon>
        <taxon>Cylicocyclus</taxon>
    </lineage>
</organism>
<dbReference type="PANTHER" id="PTHR11909">
    <property type="entry name" value="CASEIN KINASE-RELATED"/>
    <property type="match status" value="1"/>
</dbReference>
<sequence>MSSENIRDLHKGKIIGGRWRLVSKIGEGAMGAIYKVEDRKRKNFCGALKLESDLSEGGVLKLEVFVLKKLQGLKHTVKLYDSGQTNKYCFMVMSLLGKDLWRLRVESNKPFSESTTLRVAINTLFAIKKVHELGYVHRDIKPGNFLIGRIGREKRILFLIDYGMVRSFVATDKDTGKLAIRQPRDGAQLFRGTPKYCSLNCHYRKEQGRVDDLWSWLYSLIEIHCKLPWSALLEENKVLPIKEACSENDLLRRCPEEFRKIYRYLKTLKYEDRPDYYGLFSECMAGLKRVRGSFLDRYEWETEIKDDMETALSISDEDRKTHKPVGRNRIAQKIYPFATKEVFRENILNL</sequence>
<protein>
    <recommendedName>
        <fullName evidence="1">non-specific serine/threonine protein kinase</fullName>
        <ecNumber evidence="1">2.7.11.1</ecNumber>
    </recommendedName>
</protein>
<reference evidence="3" key="1">
    <citation type="submission" date="2023-07" db="EMBL/GenBank/DDBJ databases">
        <authorList>
            <consortium name="CYATHOMIX"/>
        </authorList>
    </citation>
    <scope>NUCLEOTIDE SEQUENCE</scope>
    <source>
        <strain evidence="3">N/A</strain>
    </source>
</reference>
<comment type="caution">
    <text evidence="3">The sequence shown here is derived from an EMBL/GenBank/DDBJ whole genome shotgun (WGS) entry which is preliminary data.</text>
</comment>
<dbReference type="Pfam" id="PF00069">
    <property type="entry name" value="Pkinase"/>
    <property type="match status" value="1"/>
</dbReference>
<evidence type="ECO:0000313" key="3">
    <source>
        <dbReference type="EMBL" id="CAJ0603140.1"/>
    </source>
</evidence>
<dbReference type="SUPFAM" id="SSF56112">
    <property type="entry name" value="Protein kinase-like (PK-like)"/>
    <property type="match status" value="1"/>
</dbReference>
<dbReference type="PROSITE" id="PS00108">
    <property type="entry name" value="PROTEIN_KINASE_ST"/>
    <property type="match status" value="1"/>
</dbReference>
<dbReference type="PROSITE" id="PS50011">
    <property type="entry name" value="PROTEIN_KINASE_DOM"/>
    <property type="match status" value="1"/>
</dbReference>
<dbReference type="SMART" id="SM00220">
    <property type="entry name" value="S_TKc"/>
    <property type="match status" value="1"/>
</dbReference>
<name>A0AA36MA62_CYLNA</name>
<dbReference type="FunFam" id="1.10.510.10:FF:001002">
    <property type="entry name" value="Protein CBG10779"/>
    <property type="match status" value="1"/>
</dbReference>
<dbReference type="Gene3D" id="1.10.510.10">
    <property type="entry name" value="Transferase(Phosphotransferase) domain 1"/>
    <property type="match status" value="1"/>
</dbReference>
<proteinExistence type="predicted"/>
<dbReference type="GO" id="GO:0005524">
    <property type="term" value="F:ATP binding"/>
    <property type="evidence" value="ECO:0007669"/>
    <property type="project" value="InterPro"/>
</dbReference>
<dbReference type="InterPro" id="IPR011009">
    <property type="entry name" value="Kinase-like_dom_sf"/>
</dbReference>
<evidence type="ECO:0000256" key="1">
    <source>
        <dbReference type="ARBA" id="ARBA00012513"/>
    </source>
</evidence>
<dbReference type="InterPro" id="IPR008271">
    <property type="entry name" value="Ser/Thr_kinase_AS"/>
</dbReference>
<dbReference type="AlphaFoldDB" id="A0AA36MA62"/>
<keyword evidence="4" id="KW-1185">Reference proteome</keyword>
<gene>
    <name evidence="3" type="ORF">CYNAS_LOCUS15123</name>
</gene>
<feature type="domain" description="Protein kinase" evidence="2">
    <location>
        <begin position="19"/>
        <end position="338"/>
    </location>
</feature>
<evidence type="ECO:0000259" key="2">
    <source>
        <dbReference type="PROSITE" id="PS50011"/>
    </source>
</evidence>
<dbReference type="EC" id="2.7.11.1" evidence="1"/>
<dbReference type="InterPro" id="IPR050235">
    <property type="entry name" value="CK1_Ser-Thr_kinase"/>
</dbReference>
<accession>A0AA36MA62</accession>
<evidence type="ECO:0000313" key="4">
    <source>
        <dbReference type="Proteomes" id="UP001176961"/>
    </source>
</evidence>
<dbReference type="InterPro" id="IPR000719">
    <property type="entry name" value="Prot_kinase_dom"/>
</dbReference>
<dbReference type="Proteomes" id="UP001176961">
    <property type="component" value="Unassembled WGS sequence"/>
</dbReference>
<dbReference type="EMBL" id="CATQJL010000305">
    <property type="protein sequence ID" value="CAJ0603140.1"/>
    <property type="molecule type" value="Genomic_DNA"/>
</dbReference>
<dbReference type="GO" id="GO:0004674">
    <property type="term" value="F:protein serine/threonine kinase activity"/>
    <property type="evidence" value="ECO:0007669"/>
    <property type="project" value="UniProtKB-EC"/>
</dbReference>